<evidence type="ECO:0000256" key="1">
    <source>
        <dbReference type="SAM" id="MobiDB-lite"/>
    </source>
</evidence>
<feature type="region of interest" description="Disordered" evidence="1">
    <location>
        <begin position="33"/>
        <end position="144"/>
    </location>
</feature>
<feature type="compositionally biased region" description="Low complexity" evidence="1">
    <location>
        <begin position="49"/>
        <end position="116"/>
    </location>
</feature>
<feature type="region of interest" description="Disordered" evidence="1">
    <location>
        <begin position="156"/>
        <end position="239"/>
    </location>
</feature>
<feature type="region of interest" description="Disordered" evidence="1">
    <location>
        <begin position="346"/>
        <end position="459"/>
    </location>
</feature>
<feature type="compositionally biased region" description="Low complexity" evidence="1">
    <location>
        <begin position="410"/>
        <end position="420"/>
    </location>
</feature>
<feature type="compositionally biased region" description="Low complexity" evidence="1">
    <location>
        <begin position="346"/>
        <end position="358"/>
    </location>
</feature>
<gene>
    <name evidence="2" type="ORF">BN1204_059040</name>
</gene>
<reference evidence="2" key="1">
    <citation type="journal article" date="2015" name="PLoS ONE">
        <title>Comprehensive Evaluation of Toxoplasma gondii VEG and Neospora caninum LIV Genomes with Tachyzoite Stage Transcriptome and Proteome Defines Novel Transcript Features.</title>
        <authorList>
            <person name="Ramaprasad A."/>
            <person name="Mourier T."/>
            <person name="Naeem R."/>
            <person name="Malas T.B."/>
            <person name="Moussa E."/>
            <person name="Panigrahi A."/>
            <person name="Vermont S.J."/>
            <person name="Otto T.D."/>
            <person name="Wastling J."/>
            <person name="Pain A."/>
        </authorList>
    </citation>
    <scope>NUCLEOTIDE SEQUENCE</scope>
    <source>
        <strain evidence="2">Liverpool</strain>
    </source>
</reference>
<feature type="compositionally biased region" description="Basic and acidic residues" evidence="1">
    <location>
        <begin position="878"/>
        <end position="899"/>
    </location>
</feature>
<accession>A0A0F7UMH5</accession>
<feature type="region of interest" description="Disordered" evidence="1">
    <location>
        <begin position="797"/>
        <end position="831"/>
    </location>
</feature>
<name>A0A0F7UMH5_NEOCL</name>
<feature type="compositionally biased region" description="Polar residues" evidence="1">
    <location>
        <begin position="127"/>
        <end position="144"/>
    </location>
</feature>
<protein>
    <submittedName>
        <fullName evidence="2">Uncharacterized protein</fullName>
    </submittedName>
</protein>
<proteinExistence type="predicted"/>
<feature type="region of interest" description="Disordered" evidence="1">
    <location>
        <begin position="647"/>
        <end position="697"/>
    </location>
</feature>
<dbReference type="AlphaFoldDB" id="A0A0F7UMH5"/>
<evidence type="ECO:0000313" key="2">
    <source>
        <dbReference type="EMBL" id="CEL70216.1"/>
    </source>
</evidence>
<feature type="region of interest" description="Disordered" evidence="1">
    <location>
        <begin position="870"/>
        <end position="899"/>
    </location>
</feature>
<dbReference type="EMBL" id="LN714486">
    <property type="protein sequence ID" value="CEL70216.1"/>
    <property type="molecule type" value="Genomic_DNA"/>
</dbReference>
<sequence>MGRLRFRCLRWCCNCRCFSPTLVAAMSSPEVMPLGRASRDSERPRRSRWSVSSHVSSGASCSSHVPPSTRSCQNTVSPTSPANNPSAPTLSPAAPAATPASVSPSVPGVSPSPYSPRASLSPYSLPRQPSSQTFAGTPAGSRQSSAVLGVPVLVSRSSSRPVSPATSLDGRGQVHFSSGRQGRPRYATAPTQQRHARALQPSDLRVRVPRLSPRSLTGASPRAPPPSLSPSLSFERHRRQQTTFERLRQELKTTYFPRVAASDSDDWETFKAQMIEESERERRQNLQKEEFETLSPRERVMIPTLYVHPQDAALGNEGDNAGTQFTGVRAERHFFSLPPVLISPAAEPESADAAEPHAGSGQTREEAYHEAERPAGARATAETERGVSGAETPGKAAARYRTDRENRALSPSSSVSSPQPTGEETQGERGAAGALVPGDAGAHGALEKRRERNYSVAPAAREKGTPVAIIQQKKNALHKRIWSALRKKKFRDFEHAMAEMEAAHLRPDEVSFTLHLYGVLLSSRHDNAQAWEVLNLMKESKVHPTLVRYNERILTSYMELVALDAEPHADNTRKLLRAAWLLAALVRNRRQRWIARKNAALRHQGVSEEHLFSLHDLGALWVGNAVDPLLPRAAQFVMIQERLKDQNSDRLSATERSPLLSRSSDYSKGTKPLNSGEGVSGPQSRVLDAAGSDETTLAGMETTGEYESREAEIAALAAVAADAQASVHPGALAAAGLGAAEALNSHPLFSQQTEGRGLTAEFSPSRHRGEEPGLFTAGGVPLEALPFDDRNFDRTRRRLEEEEEPTDTASLGLPSWTLETSAAGGRARDNRAVSRLQRKALQGEKCIGDVDLREEDISETMSLSQEDAIKSGMADWDEPMRYSGERGENDTGKWKGLDPAGAEEHFSAAEPSLFFEKGKVRVRNWRGRARKSTEKRG</sequence>
<organism evidence="2">
    <name type="scientific">Neospora caninum (strain Liverpool)</name>
    <dbReference type="NCBI Taxonomy" id="572307"/>
    <lineage>
        <taxon>Eukaryota</taxon>
        <taxon>Sar</taxon>
        <taxon>Alveolata</taxon>
        <taxon>Apicomplexa</taxon>
        <taxon>Conoidasida</taxon>
        <taxon>Coccidia</taxon>
        <taxon>Eucoccidiorida</taxon>
        <taxon>Eimeriorina</taxon>
        <taxon>Sarcocystidae</taxon>
        <taxon>Neospora</taxon>
    </lineage>
</organism>
<feature type="compositionally biased region" description="Polar residues" evidence="1">
    <location>
        <begin position="649"/>
        <end position="667"/>
    </location>
</feature>
<feature type="compositionally biased region" description="Basic and acidic residues" evidence="1">
    <location>
        <begin position="363"/>
        <end position="385"/>
    </location>
</feature>